<feature type="region of interest" description="Disordered" evidence="1">
    <location>
        <begin position="1"/>
        <end position="81"/>
    </location>
</feature>
<sequence length="81" mass="8427">MRPHGALAEPARDAHPAEDEDDAEAGPFAQRRLPPTASVRPARTTSPAAGALHRLTPARERIKSSPTPAGAAVSAPKPSNF</sequence>
<dbReference type="AlphaFoldDB" id="A0A804QH25"/>
<organism evidence="2 3">
    <name type="scientific">Zea mays</name>
    <name type="common">Maize</name>
    <dbReference type="NCBI Taxonomy" id="4577"/>
    <lineage>
        <taxon>Eukaryota</taxon>
        <taxon>Viridiplantae</taxon>
        <taxon>Streptophyta</taxon>
        <taxon>Embryophyta</taxon>
        <taxon>Tracheophyta</taxon>
        <taxon>Spermatophyta</taxon>
        <taxon>Magnoliopsida</taxon>
        <taxon>Liliopsida</taxon>
        <taxon>Poales</taxon>
        <taxon>Poaceae</taxon>
        <taxon>PACMAD clade</taxon>
        <taxon>Panicoideae</taxon>
        <taxon>Andropogonodae</taxon>
        <taxon>Andropogoneae</taxon>
        <taxon>Tripsacinae</taxon>
        <taxon>Zea</taxon>
    </lineage>
</organism>
<dbReference type="Proteomes" id="UP000007305">
    <property type="component" value="Chromosome 7"/>
</dbReference>
<dbReference type="InParanoid" id="A0A804QH25"/>
<keyword evidence="3" id="KW-1185">Reference proteome</keyword>
<reference evidence="3" key="1">
    <citation type="submission" date="2015-12" db="EMBL/GenBank/DDBJ databases">
        <title>Update maize B73 reference genome by single molecule sequencing technologies.</title>
        <authorList>
            <consortium name="Maize Genome Sequencing Project"/>
            <person name="Ware D."/>
        </authorList>
    </citation>
    <scope>NUCLEOTIDE SEQUENCE [LARGE SCALE GENOMIC DNA]</scope>
    <source>
        <strain evidence="3">cv. B73</strain>
    </source>
</reference>
<reference evidence="2" key="2">
    <citation type="submission" date="2019-07" db="EMBL/GenBank/DDBJ databases">
        <authorList>
            <person name="Seetharam A."/>
            <person name="Woodhouse M."/>
            <person name="Cannon E."/>
        </authorList>
    </citation>
    <scope>NUCLEOTIDE SEQUENCE [LARGE SCALE GENOMIC DNA]</scope>
    <source>
        <strain evidence="2">cv. B73</strain>
    </source>
</reference>
<reference evidence="2" key="3">
    <citation type="submission" date="2021-05" db="UniProtKB">
        <authorList>
            <consortium name="EnsemblPlants"/>
        </authorList>
    </citation>
    <scope>IDENTIFICATION</scope>
    <source>
        <strain evidence="2">cv. B73</strain>
    </source>
</reference>
<evidence type="ECO:0000313" key="2">
    <source>
        <dbReference type="EnsemblPlants" id="Zm00001eb323890_P001"/>
    </source>
</evidence>
<dbReference type="Gramene" id="Zm00001eb323890_T001">
    <property type="protein sequence ID" value="Zm00001eb323890_P001"/>
    <property type="gene ID" value="Zm00001eb323890"/>
</dbReference>
<proteinExistence type="predicted"/>
<evidence type="ECO:0000256" key="1">
    <source>
        <dbReference type="SAM" id="MobiDB-lite"/>
    </source>
</evidence>
<name>A0A804QH25_MAIZE</name>
<protein>
    <submittedName>
        <fullName evidence="2">Uncharacterized protein</fullName>
    </submittedName>
</protein>
<dbReference type="EnsemblPlants" id="Zm00001eb323890_T001">
    <property type="protein sequence ID" value="Zm00001eb323890_P001"/>
    <property type="gene ID" value="Zm00001eb323890"/>
</dbReference>
<accession>A0A804QH25</accession>
<evidence type="ECO:0000313" key="3">
    <source>
        <dbReference type="Proteomes" id="UP000007305"/>
    </source>
</evidence>